<sequence length="62" mass="6945">MPTYKVIAAEVSLVSVGDNEFLPKLLNPLRRKIHQVSAEETYDTKICSHGLKNKRITPSIPP</sequence>
<evidence type="ECO:0000313" key="1">
    <source>
        <dbReference type="EMBL" id="PCS21766.1"/>
    </source>
</evidence>
<reference evidence="2" key="1">
    <citation type="submission" date="2017-04" db="EMBL/GenBank/DDBJ databases">
        <title>Genome evolution of the luminous symbionts of deep sea anglerfish.</title>
        <authorList>
            <person name="Hendry T.A."/>
        </authorList>
    </citation>
    <scope>NUCLEOTIDE SEQUENCE [LARGE SCALE GENOMIC DNA]</scope>
</reference>
<evidence type="ECO:0000313" key="2">
    <source>
        <dbReference type="Proteomes" id="UP000219020"/>
    </source>
</evidence>
<keyword evidence="2" id="KW-1185">Reference proteome</keyword>
<gene>
    <name evidence="1" type="ORF">BTN49_2587</name>
</gene>
<accession>A0A2A5T0U4</accession>
<dbReference type="AlphaFoldDB" id="A0A2A5T0U4"/>
<organism evidence="1 2">
    <name type="scientific">Candidatus Enterovibrio escicola</name>
    <dbReference type="NCBI Taxonomy" id="1927127"/>
    <lineage>
        <taxon>Bacteria</taxon>
        <taxon>Pseudomonadati</taxon>
        <taxon>Pseudomonadota</taxon>
        <taxon>Gammaproteobacteria</taxon>
        <taxon>Vibrionales</taxon>
        <taxon>Vibrionaceae</taxon>
        <taxon>Enterovibrio</taxon>
    </lineage>
</organism>
<protein>
    <submittedName>
        <fullName evidence="1">Mobile element protein</fullName>
    </submittedName>
</protein>
<comment type="caution">
    <text evidence="1">The sequence shown here is derived from an EMBL/GenBank/DDBJ whole genome shotgun (WGS) entry which is preliminary data.</text>
</comment>
<dbReference type="EMBL" id="NBYY01000030">
    <property type="protein sequence ID" value="PCS21766.1"/>
    <property type="molecule type" value="Genomic_DNA"/>
</dbReference>
<proteinExistence type="predicted"/>
<name>A0A2A5T0U4_9GAMM</name>
<dbReference type="Proteomes" id="UP000219020">
    <property type="component" value="Unassembled WGS sequence"/>
</dbReference>